<gene>
    <name evidence="5" type="ORF">JCM19235_3618</name>
</gene>
<dbReference type="Gene3D" id="3.40.190.10">
    <property type="entry name" value="Periplasmic binding protein-like II"/>
    <property type="match status" value="1"/>
</dbReference>
<organism evidence="5 6">
    <name type="scientific">Vibrio maritimus</name>
    <dbReference type="NCBI Taxonomy" id="990268"/>
    <lineage>
        <taxon>Bacteria</taxon>
        <taxon>Pseudomonadati</taxon>
        <taxon>Pseudomonadota</taxon>
        <taxon>Gammaproteobacteria</taxon>
        <taxon>Vibrionales</taxon>
        <taxon>Vibrionaceae</taxon>
        <taxon>Vibrio</taxon>
    </lineage>
</organism>
<feature type="region of interest" description="Disordered" evidence="3">
    <location>
        <begin position="387"/>
        <end position="411"/>
    </location>
</feature>
<keyword evidence="4" id="KW-0732">Signal</keyword>
<evidence type="ECO:0000256" key="4">
    <source>
        <dbReference type="SAM" id="SignalP"/>
    </source>
</evidence>
<dbReference type="SUPFAM" id="SSF53850">
    <property type="entry name" value="Periplasmic binding protein-like II"/>
    <property type="match status" value="1"/>
</dbReference>
<dbReference type="AlphaFoldDB" id="A0A090RZA6"/>
<evidence type="ECO:0000256" key="3">
    <source>
        <dbReference type="SAM" id="MobiDB-lite"/>
    </source>
</evidence>
<sequence>MKLKLATIMSMVISASAIANTTLVVQYPYGELFDELHKQLKSDFEAEHPDIKLQFRSNYEHYEDATQKVMREAITNQLPDVSFQGLNRILPLYERGIAVPLDQFVTEDDKKNQGFDESMMSPGKFDGQTYGLPFAVSLPIVYFNVDLVKQATGNETLPASWEGIFEVAKKINALEGREQGLYYDWNVTGNWMWLSLVMSQGGQILENGKVAFDGPEGVWAINKLADMHNKAGMPDYQRRSAERSFGAGNIGIYVTSTSNLAMFERTSADKFELSTTQFPEVAENGRLPVGGNAVVMHTKDEEKQKAAWKYIKYITGPVGNQQIPHFTGYMPPNQIANAQLDDFYADRPNHLTAVSELPWMDTWVSFPGENGLKITDVIADEIHTVVSGERSQGDEPQSVLREMSDKVNNLL</sequence>
<evidence type="ECO:0000313" key="6">
    <source>
        <dbReference type="Proteomes" id="UP000029228"/>
    </source>
</evidence>
<evidence type="ECO:0000256" key="2">
    <source>
        <dbReference type="ARBA" id="ARBA00008520"/>
    </source>
</evidence>
<keyword evidence="6" id="KW-1185">Reference proteome</keyword>
<reference evidence="5 6" key="2">
    <citation type="submission" date="2014-09" db="EMBL/GenBank/DDBJ databases">
        <authorList>
            <consortium name="NBRP consortium"/>
            <person name="Sawabe T."/>
            <person name="Meirelles P."/>
            <person name="Nakanishi M."/>
            <person name="Sayaka M."/>
            <person name="Hattori M."/>
            <person name="Ohkuma M."/>
        </authorList>
    </citation>
    <scope>NUCLEOTIDE SEQUENCE [LARGE SCALE GENOMIC DNA]</scope>
    <source>
        <strain evidence="6">JCM19235</strain>
    </source>
</reference>
<evidence type="ECO:0000256" key="1">
    <source>
        <dbReference type="ARBA" id="ARBA00004418"/>
    </source>
</evidence>
<feature type="signal peptide" evidence="4">
    <location>
        <begin position="1"/>
        <end position="19"/>
    </location>
</feature>
<dbReference type="InterPro" id="IPR006059">
    <property type="entry name" value="SBP"/>
</dbReference>
<dbReference type="Pfam" id="PF13416">
    <property type="entry name" value="SBP_bac_8"/>
    <property type="match status" value="1"/>
</dbReference>
<comment type="similarity">
    <text evidence="2">Belongs to the bacterial solute-binding protein 1 family.</text>
</comment>
<protein>
    <submittedName>
        <fullName evidence="5">Glycerol-3-phosphate ABC transporter periplasmic glycerol-3-phosphate-binding protein</fullName>
    </submittedName>
</protein>
<comment type="subcellular location">
    <subcellularLocation>
        <location evidence="1">Periplasm</location>
    </subcellularLocation>
</comment>
<comment type="caution">
    <text evidence="5">The sequence shown here is derived from an EMBL/GenBank/DDBJ whole genome shotgun (WGS) entry which is preliminary data.</text>
</comment>
<dbReference type="EMBL" id="BBMR01000006">
    <property type="protein sequence ID" value="GAL20616.1"/>
    <property type="molecule type" value="Genomic_DNA"/>
</dbReference>
<dbReference type="CDD" id="cd14748">
    <property type="entry name" value="PBP2_UgpB"/>
    <property type="match status" value="1"/>
</dbReference>
<name>A0A090RZA6_9VIBR</name>
<dbReference type="PANTHER" id="PTHR43649:SF12">
    <property type="entry name" value="DIACETYLCHITOBIOSE BINDING PROTEIN DASA"/>
    <property type="match status" value="1"/>
</dbReference>
<dbReference type="STRING" id="990268.JCM19235_3618"/>
<dbReference type="GO" id="GO:0042597">
    <property type="term" value="C:periplasmic space"/>
    <property type="evidence" value="ECO:0007669"/>
    <property type="project" value="UniProtKB-SubCell"/>
</dbReference>
<dbReference type="Proteomes" id="UP000029228">
    <property type="component" value="Unassembled WGS sequence"/>
</dbReference>
<feature type="chain" id="PRO_5001864555" evidence="4">
    <location>
        <begin position="20"/>
        <end position="411"/>
    </location>
</feature>
<proteinExistence type="inferred from homology"/>
<accession>A0A090RZA6</accession>
<reference evidence="5 6" key="1">
    <citation type="submission" date="2014-09" db="EMBL/GenBank/DDBJ databases">
        <title>Vibrio maritimus JCM 19235. (C45) whole genome shotgun sequence.</title>
        <authorList>
            <person name="Sawabe T."/>
            <person name="Meirelles P."/>
            <person name="Nakanishi M."/>
            <person name="Sayaka M."/>
            <person name="Hattori M."/>
            <person name="Ohkuma M."/>
        </authorList>
    </citation>
    <scope>NUCLEOTIDE SEQUENCE [LARGE SCALE GENOMIC DNA]</scope>
    <source>
        <strain evidence="6">JCM19235</strain>
    </source>
</reference>
<evidence type="ECO:0000313" key="5">
    <source>
        <dbReference type="EMBL" id="GAL20616.1"/>
    </source>
</evidence>
<dbReference type="InterPro" id="IPR050490">
    <property type="entry name" value="Bact_solute-bd_prot1"/>
</dbReference>
<dbReference type="PANTHER" id="PTHR43649">
    <property type="entry name" value="ARABINOSE-BINDING PROTEIN-RELATED"/>
    <property type="match status" value="1"/>
</dbReference>